<dbReference type="InterPro" id="IPR003010">
    <property type="entry name" value="C-N_Hydrolase"/>
</dbReference>
<dbReference type="SUPFAM" id="SSF56317">
    <property type="entry name" value="Carbon-nitrogen hydrolase"/>
    <property type="match status" value="1"/>
</dbReference>
<evidence type="ECO:0000256" key="1">
    <source>
        <dbReference type="ARBA" id="ARBA00022801"/>
    </source>
</evidence>
<dbReference type="Gene3D" id="3.60.110.10">
    <property type="entry name" value="Carbon-nitrogen hydrolase"/>
    <property type="match status" value="1"/>
</dbReference>
<organism evidence="3 4">
    <name type="scientific">Koleobacter methoxysyntrophicus</name>
    <dbReference type="NCBI Taxonomy" id="2751313"/>
    <lineage>
        <taxon>Bacteria</taxon>
        <taxon>Bacillati</taxon>
        <taxon>Bacillota</taxon>
        <taxon>Clostridia</taxon>
        <taxon>Koleobacterales</taxon>
        <taxon>Koleobacteraceae</taxon>
        <taxon>Koleobacter</taxon>
    </lineage>
</organism>
<dbReference type="GO" id="GO:0004328">
    <property type="term" value="F:formamidase activity"/>
    <property type="evidence" value="ECO:0007669"/>
    <property type="project" value="UniProtKB-EC"/>
</dbReference>
<dbReference type="InterPro" id="IPR050345">
    <property type="entry name" value="Aliph_Amidase/BUP"/>
</dbReference>
<dbReference type="CDD" id="cd07197">
    <property type="entry name" value="nitrilase"/>
    <property type="match status" value="1"/>
</dbReference>
<dbReference type="KEGG" id="kme:H0A61_01432"/>
<keyword evidence="4" id="KW-1185">Reference proteome</keyword>
<proteinExistence type="predicted"/>
<protein>
    <submittedName>
        <fullName evidence="3">Formamidase</fullName>
        <ecNumber evidence="3">3.5.1.49</ecNumber>
    </submittedName>
</protein>
<dbReference type="PANTHER" id="PTHR43674">
    <property type="entry name" value="NITRILASE C965.09-RELATED"/>
    <property type="match status" value="1"/>
</dbReference>
<gene>
    <name evidence="3" type="primary">amiF_1</name>
    <name evidence="3" type="ORF">H0A61_01432</name>
</gene>
<dbReference type="EMBL" id="CP059066">
    <property type="protein sequence ID" value="QSQ09073.1"/>
    <property type="molecule type" value="Genomic_DNA"/>
</dbReference>
<evidence type="ECO:0000259" key="2">
    <source>
        <dbReference type="PROSITE" id="PS50263"/>
    </source>
</evidence>
<accession>A0A8A0RLE7</accession>
<dbReference type="EC" id="3.5.1.49" evidence="3"/>
<dbReference type="PROSITE" id="PS50263">
    <property type="entry name" value="CN_HYDROLASE"/>
    <property type="match status" value="1"/>
</dbReference>
<reference evidence="3" key="1">
    <citation type="submission" date="2020-07" db="EMBL/GenBank/DDBJ databases">
        <title>Koleobacter methoxysyntrophicus gen. nov., sp. nov., a novel anaerobic bacterium isolated from deep subsurface oil field and proposal of Koleobacterales ord. nov. in the phylum Firmicutes.</title>
        <authorList>
            <person name="Sakamoto S."/>
            <person name="Tamaki H."/>
        </authorList>
    </citation>
    <scope>NUCLEOTIDE SEQUENCE</scope>
    <source>
        <strain evidence="3">NRmbB1</strain>
    </source>
</reference>
<keyword evidence="1 3" id="KW-0378">Hydrolase</keyword>
<evidence type="ECO:0000313" key="3">
    <source>
        <dbReference type="EMBL" id="QSQ09073.1"/>
    </source>
</evidence>
<dbReference type="Pfam" id="PF00795">
    <property type="entry name" value="CN_hydrolase"/>
    <property type="match status" value="1"/>
</dbReference>
<dbReference type="Proteomes" id="UP000662904">
    <property type="component" value="Chromosome"/>
</dbReference>
<name>A0A8A0RLE7_9FIRM</name>
<dbReference type="AlphaFoldDB" id="A0A8A0RLE7"/>
<feature type="domain" description="CN hydrolase" evidence="2">
    <location>
        <begin position="4"/>
        <end position="248"/>
    </location>
</feature>
<dbReference type="PANTHER" id="PTHR43674:SF2">
    <property type="entry name" value="BETA-UREIDOPROPIONASE"/>
    <property type="match status" value="1"/>
</dbReference>
<evidence type="ECO:0000313" key="4">
    <source>
        <dbReference type="Proteomes" id="UP000662904"/>
    </source>
</evidence>
<dbReference type="InterPro" id="IPR036526">
    <property type="entry name" value="C-N_Hydrolase_sf"/>
</dbReference>
<sequence>MKRFVVAGVQMAVKPNDVNYNVEKSIKWLERAVSECHPDLVVFPETITTGFATGLSPEELYDLVDTVPGRLTERICEAAKKFRVYVVFTTYERGNTRGEVYNSAALIDYNGEIVGVYRKTHPYSLENVNRGGWVTPGMDTPVFDTQLGKIGIIICYDGDFPELSRALAVKGAEIIVRPSALLRSYEIWSLTNRARAYDNHVYVVGVNAVGPDAAGNYYMGNSMIVTPIAQCIAQGRGAEEVIYAELDPDPLRYITYGSKSPQVFDHLEDRNLNVYVDAMKPAKSAFEPSKRVPFLKKINI</sequence>